<proteinExistence type="predicted"/>
<feature type="transmembrane region" description="Helical" evidence="2">
    <location>
        <begin position="29"/>
        <end position="45"/>
    </location>
</feature>
<dbReference type="AlphaFoldDB" id="A0AA36D223"/>
<evidence type="ECO:0000313" key="3">
    <source>
        <dbReference type="EMBL" id="CAJ0578393.1"/>
    </source>
</evidence>
<evidence type="ECO:0000313" key="4">
    <source>
        <dbReference type="Proteomes" id="UP001177023"/>
    </source>
</evidence>
<feature type="compositionally biased region" description="Low complexity" evidence="1">
    <location>
        <begin position="126"/>
        <end position="137"/>
    </location>
</feature>
<feature type="region of interest" description="Disordered" evidence="1">
    <location>
        <begin position="120"/>
        <end position="146"/>
    </location>
</feature>
<organism evidence="3 4">
    <name type="scientific">Mesorhabditis spiculigera</name>
    <dbReference type="NCBI Taxonomy" id="96644"/>
    <lineage>
        <taxon>Eukaryota</taxon>
        <taxon>Metazoa</taxon>
        <taxon>Ecdysozoa</taxon>
        <taxon>Nematoda</taxon>
        <taxon>Chromadorea</taxon>
        <taxon>Rhabditida</taxon>
        <taxon>Rhabditina</taxon>
        <taxon>Rhabditomorpha</taxon>
        <taxon>Rhabditoidea</taxon>
        <taxon>Rhabditidae</taxon>
        <taxon>Mesorhabditinae</taxon>
        <taxon>Mesorhabditis</taxon>
    </lineage>
</organism>
<evidence type="ECO:0000256" key="1">
    <source>
        <dbReference type="SAM" id="MobiDB-lite"/>
    </source>
</evidence>
<gene>
    <name evidence="3" type="ORF">MSPICULIGERA_LOCUS16651</name>
</gene>
<accession>A0AA36D223</accession>
<keyword evidence="2" id="KW-0812">Transmembrane</keyword>
<name>A0AA36D223_9BILA</name>
<reference evidence="3" key="1">
    <citation type="submission" date="2023-06" db="EMBL/GenBank/DDBJ databases">
        <authorList>
            <person name="Delattre M."/>
        </authorList>
    </citation>
    <scope>NUCLEOTIDE SEQUENCE</scope>
    <source>
        <strain evidence="3">AF72</strain>
    </source>
</reference>
<dbReference type="EMBL" id="CATQJA010002653">
    <property type="protein sequence ID" value="CAJ0578393.1"/>
    <property type="molecule type" value="Genomic_DNA"/>
</dbReference>
<keyword evidence="4" id="KW-1185">Reference proteome</keyword>
<protein>
    <submittedName>
        <fullName evidence="3">Uncharacterized protein</fullName>
    </submittedName>
</protein>
<keyword evidence="2" id="KW-0472">Membrane</keyword>
<keyword evidence="2" id="KW-1133">Transmembrane helix</keyword>
<comment type="caution">
    <text evidence="3">The sequence shown here is derived from an EMBL/GenBank/DDBJ whole genome shotgun (WGS) entry which is preliminary data.</text>
</comment>
<sequence>MSDARTAVYGPPVPSPNGQRTAQIDTADFIRFVLITVLVILVRILEGLLKLIVRACDFIIEIWPKLWRAIMFCWEKPDVAKDLIKTSWHLAEISYKNGLWSFSEAIGGFVGTAADNMLKADKSSKSPKTAKPLKTPAAPSPKPTPN</sequence>
<dbReference type="Proteomes" id="UP001177023">
    <property type="component" value="Unassembled WGS sequence"/>
</dbReference>
<feature type="non-terminal residue" evidence="3">
    <location>
        <position position="146"/>
    </location>
</feature>
<evidence type="ECO:0000256" key="2">
    <source>
        <dbReference type="SAM" id="Phobius"/>
    </source>
</evidence>